<organism evidence="2 3">
    <name type="scientific">Paracoccus sanguinis</name>
    <dbReference type="NCBI Taxonomy" id="1545044"/>
    <lineage>
        <taxon>Bacteria</taxon>
        <taxon>Pseudomonadati</taxon>
        <taxon>Pseudomonadota</taxon>
        <taxon>Alphaproteobacteria</taxon>
        <taxon>Rhodobacterales</taxon>
        <taxon>Paracoccaceae</taxon>
        <taxon>Paracoccus</taxon>
    </lineage>
</organism>
<reference evidence="3" key="1">
    <citation type="submission" date="2016-10" db="EMBL/GenBank/DDBJ databases">
        <authorList>
            <person name="Varghese N."/>
            <person name="Submissions S."/>
        </authorList>
    </citation>
    <scope>NUCLEOTIDE SEQUENCE [LARGE SCALE GENOMIC DNA]</scope>
    <source>
        <strain evidence="3">DSM 29303</strain>
    </source>
</reference>
<feature type="transmembrane region" description="Helical" evidence="1">
    <location>
        <begin position="44"/>
        <end position="60"/>
    </location>
</feature>
<gene>
    <name evidence="2" type="ORF">SAMN05444276_101430</name>
</gene>
<evidence type="ECO:0000313" key="3">
    <source>
        <dbReference type="Proteomes" id="UP000182944"/>
    </source>
</evidence>
<dbReference type="STRING" id="1545044.SAMN05444276_101430"/>
<keyword evidence="1" id="KW-0812">Transmembrane</keyword>
<accession>A0A1H2RR29</accession>
<protein>
    <submittedName>
        <fullName evidence="2">Uncharacterized protein</fullName>
    </submittedName>
</protein>
<keyword evidence="1" id="KW-1133">Transmembrane helix</keyword>
<dbReference type="AlphaFoldDB" id="A0A1H2RR29"/>
<feature type="transmembrane region" description="Helical" evidence="1">
    <location>
        <begin position="20"/>
        <end position="38"/>
    </location>
</feature>
<dbReference type="RefSeq" id="WP_156116105.1">
    <property type="nucleotide sequence ID" value="NZ_FNNA01000001.1"/>
</dbReference>
<evidence type="ECO:0000313" key="2">
    <source>
        <dbReference type="EMBL" id="SDW21932.1"/>
    </source>
</evidence>
<name>A0A1H2RR29_9RHOB</name>
<evidence type="ECO:0000256" key="1">
    <source>
        <dbReference type="SAM" id="Phobius"/>
    </source>
</evidence>
<dbReference type="Proteomes" id="UP000182944">
    <property type="component" value="Unassembled WGS sequence"/>
</dbReference>
<sequence>MSGGLIRPELAARLRPWREVLAAVAVGLGGAWIASWGGLFFQPLGLAILAVAAVWGVGACRRMRFRAEIAAPGLVEVEEGAVRYFGARLLGGEVPLRELAEIRLLRLNGHPHWRLRTRDGEALLIPVEAAGAAALADAFETLPGFDLGAAAAALAGRETVTTVWRRR</sequence>
<proteinExistence type="predicted"/>
<dbReference type="EMBL" id="FNNA01000001">
    <property type="protein sequence ID" value="SDW21932.1"/>
    <property type="molecule type" value="Genomic_DNA"/>
</dbReference>
<keyword evidence="1" id="KW-0472">Membrane</keyword>
<keyword evidence="3" id="KW-1185">Reference proteome</keyword>